<evidence type="ECO:0000256" key="1">
    <source>
        <dbReference type="ARBA" id="ARBA00004479"/>
    </source>
</evidence>
<organism evidence="22 23">
    <name type="scientific">Trema orientale</name>
    <name type="common">Charcoal tree</name>
    <name type="synonym">Celtis orientalis</name>
    <dbReference type="NCBI Taxonomy" id="63057"/>
    <lineage>
        <taxon>Eukaryota</taxon>
        <taxon>Viridiplantae</taxon>
        <taxon>Streptophyta</taxon>
        <taxon>Embryophyta</taxon>
        <taxon>Tracheophyta</taxon>
        <taxon>Spermatophyta</taxon>
        <taxon>Magnoliopsida</taxon>
        <taxon>eudicotyledons</taxon>
        <taxon>Gunneridae</taxon>
        <taxon>Pentapetalae</taxon>
        <taxon>rosids</taxon>
        <taxon>fabids</taxon>
        <taxon>Rosales</taxon>
        <taxon>Cannabaceae</taxon>
        <taxon>Trema</taxon>
    </lineage>
</organism>
<dbReference type="InterPro" id="IPR000719">
    <property type="entry name" value="Prot_kinase_dom"/>
</dbReference>
<dbReference type="SUPFAM" id="SSF52058">
    <property type="entry name" value="L domain-like"/>
    <property type="match status" value="1"/>
</dbReference>
<evidence type="ECO:0000313" key="22">
    <source>
        <dbReference type="EMBL" id="PON95106.1"/>
    </source>
</evidence>
<dbReference type="Gene3D" id="1.10.510.10">
    <property type="entry name" value="Transferase(Phosphotransferase) domain 1"/>
    <property type="match status" value="1"/>
</dbReference>
<keyword evidence="8 20" id="KW-0732">Signal</keyword>
<dbReference type="SMART" id="SM00220">
    <property type="entry name" value="S_TKc"/>
    <property type="match status" value="1"/>
</dbReference>
<dbReference type="InterPro" id="IPR001611">
    <property type="entry name" value="Leu-rich_rpt"/>
</dbReference>
<evidence type="ECO:0000256" key="9">
    <source>
        <dbReference type="ARBA" id="ARBA00022737"/>
    </source>
</evidence>
<evidence type="ECO:0000256" key="15">
    <source>
        <dbReference type="ARBA" id="ARBA00023170"/>
    </source>
</evidence>
<dbReference type="Gene3D" id="3.30.200.20">
    <property type="entry name" value="Phosphorylase Kinase, domain 1"/>
    <property type="match status" value="1"/>
</dbReference>
<evidence type="ECO:0000256" key="3">
    <source>
        <dbReference type="ARBA" id="ARBA00012513"/>
    </source>
</evidence>
<evidence type="ECO:0000256" key="17">
    <source>
        <dbReference type="PROSITE-ProRule" id="PRU10141"/>
    </source>
</evidence>
<evidence type="ECO:0000256" key="6">
    <source>
        <dbReference type="ARBA" id="ARBA00022679"/>
    </source>
</evidence>
<dbReference type="Pfam" id="PF08263">
    <property type="entry name" value="LRRNT_2"/>
    <property type="match status" value="1"/>
</dbReference>
<dbReference type="Gene3D" id="3.80.10.10">
    <property type="entry name" value="Ribonuclease Inhibitor"/>
    <property type="match status" value="3"/>
</dbReference>
<dbReference type="GO" id="GO:0004674">
    <property type="term" value="F:protein serine/threonine kinase activity"/>
    <property type="evidence" value="ECO:0007669"/>
    <property type="project" value="UniProtKB-KW"/>
</dbReference>
<keyword evidence="12 17" id="KW-0067">ATP-binding</keyword>
<keyword evidence="10 17" id="KW-0547">Nucleotide-binding</keyword>
<dbReference type="PANTHER" id="PTHR45974">
    <property type="entry name" value="RECEPTOR-LIKE PROTEIN 55"/>
    <property type="match status" value="1"/>
</dbReference>
<dbReference type="CDD" id="cd14066">
    <property type="entry name" value="STKc_IRAK"/>
    <property type="match status" value="1"/>
</dbReference>
<keyword evidence="9" id="KW-0677">Repeat</keyword>
<evidence type="ECO:0000256" key="18">
    <source>
        <dbReference type="SAM" id="MobiDB-lite"/>
    </source>
</evidence>
<dbReference type="PROSITE" id="PS50011">
    <property type="entry name" value="PROTEIN_KINASE_DOM"/>
    <property type="match status" value="1"/>
</dbReference>
<feature type="binding site" evidence="17">
    <location>
        <position position="652"/>
    </location>
    <ligand>
        <name>ATP</name>
        <dbReference type="ChEBI" id="CHEBI:30616"/>
    </ligand>
</feature>
<dbReference type="PROSITE" id="PS00107">
    <property type="entry name" value="PROTEIN_KINASE_ATP"/>
    <property type="match status" value="1"/>
</dbReference>
<dbReference type="Pfam" id="PF00560">
    <property type="entry name" value="LRR_1"/>
    <property type="match status" value="5"/>
</dbReference>
<evidence type="ECO:0000256" key="10">
    <source>
        <dbReference type="ARBA" id="ARBA00022741"/>
    </source>
</evidence>
<keyword evidence="4 22" id="KW-0723">Serine/threonine-protein kinase</keyword>
<dbReference type="FunFam" id="3.80.10.10:FF:000041">
    <property type="entry name" value="LRR receptor-like serine/threonine-protein kinase ERECTA"/>
    <property type="match status" value="1"/>
</dbReference>
<evidence type="ECO:0000313" key="23">
    <source>
        <dbReference type="Proteomes" id="UP000237000"/>
    </source>
</evidence>
<dbReference type="InterPro" id="IPR001245">
    <property type="entry name" value="Ser-Thr/Tyr_kinase_cat_dom"/>
</dbReference>
<dbReference type="EMBL" id="JXTC01000046">
    <property type="protein sequence ID" value="PON95106.1"/>
    <property type="molecule type" value="Genomic_DNA"/>
</dbReference>
<feature type="chain" id="PRO_5015174800" description="non-specific serine/threonine protein kinase" evidence="20">
    <location>
        <begin position="28"/>
        <end position="954"/>
    </location>
</feature>
<evidence type="ECO:0000256" key="20">
    <source>
        <dbReference type="SAM" id="SignalP"/>
    </source>
</evidence>
<dbReference type="InParanoid" id="A0A2P5FBF1"/>
<keyword evidence="23" id="KW-1185">Reference proteome</keyword>
<dbReference type="InterPro" id="IPR008271">
    <property type="entry name" value="Ser/Thr_kinase_AS"/>
</dbReference>
<evidence type="ECO:0000256" key="5">
    <source>
        <dbReference type="ARBA" id="ARBA00022614"/>
    </source>
</evidence>
<evidence type="ECO:0000256" key="12">
    <source>
        <dbReference type="ARBA" id="ARBA00022840"/>
    </source>
</evidence>
<keyword evidence="11 22" id="KW-0418">Kinase</keyword>
<name>A0A2P5FBF1_TREOI</name>
<feature type="transmembrane region" description="Helical" evidence="19">
    <location>
        <begin position="560"/>
        <end position="583"/>
    </location>
</feature>
<dbReference type="OrthoDB" id="2020077at2759"/>
<evidence type="ECO:0000256" key="13">
    <source>
        <dbReference type="ARBA" id="ARBA00022989"/>
    </source>
</evidence>
<evidence type="ECO:0000256" key="4">
    <source>
        <dbReference type="ARBA" id="ARBA00022527"/>
    </source>
</evidence>
<keyword evidence="5" id="KW-0433">Leucine-rich repeat</keyword>
<keyword evidence="13 19" id="KW-1133">Transmembrane helix</keyword>
<dbReference type="EC" id="2.7.11.1" evidence="3"/>
<dbReference type="InterPro" id="IPR032675">
    <property type="entry name" value="LRR_dom_sf"/>
</dbReference>
<feature type="signal peptide" evidence="20">
    <location>
        <begin position="1"/>
        <end position="27"/>
    </location>
</feature>
<dbReference type="GO" id="GO:0016020">
    <property type="term" value="C:membrane"/>
    <property type="evidence" value="ECO:0007669"/>
    <property type="project" value="UniProtKB-SubCell"/>
</dbReference>
<dbReference type="AlphaFoldDB" id="A0A2P5FBF1"/>
<evidence type="ECO:0000259" key="21">
    <source>
        <dbReference type="PROSITE" id="PS50011"/>
    </source>
</evidence>
<comment type="subcellular location">
    <subcellularLocation>
        <location evidence="1">Membrane</location>
        <topology evidence="1">Single-pass type I membrane protein</topology>
    </subcellularLocation>
</comment>
<dbReference type="Proteomes" id="UP000237000">
    <property type="component" value="Unassembled WGS sequence"/>
</dbReference>
<keyword evidence="16" id="KW-0325">Glycoprotein</keyword>
<sequence>MATRRVVCLFRAILVCLFSCSALFVSGDITNPLEVGALKAVRGQLNDPLERLKNWTNKDPCNSNWTGVICTGVLEDGYRHVQELRLLNMNLSGTLAPELGQFSNMTILNFMWNDISGSIPKEIGSMTSLKLLLLSGNQISGSLPDELGNLPNLVKFQLDINQISGPIPKSFAKLPKAEHFHMNNNSISGQIPPELSQLPKLVHFLLDNNNLSGYLPAELSQMPNLKIFQVNNNNFSGTEIPDSFTNMSKLFKLTLRNCSLQGRVPDFSSIPGLLYLDLSSNQLTGSIPTNRLFENITTIDLSKNMLDGSIPTNFTGLPKLQRLSLETNSLSGTIPSTFWQSIIFQTDTILTLNLQNNLLSNISGSLFPPQNVTILLQGNPVCTRANELGIVQFCGQEDRDLEEPSGNPSSSPNDCLPQSCPKSYEHVPESPIPCSCAAPLGIGMRLRSPSISDFRPYIGQFQKYMAGSIGVDLYQVVVDSFIWQEGPRLLMLLKVFPQYSNDTSVLNGSELQRLMNEFATFAFNSSPIFGPYDLINFTLGEPYGNVVIVTLSGSRMSKGLVVGIVLGAISCGITVFVAIAFFLSRNKESQDKVVKKQYTPKGLLKLEGVKGFSFAELETATDGFNTTSQVGQGGYGKVYKGILADGTVVAVKRAQQGSLQGDREFYTEIELLSRVHHRNLVSLVGYCDEEEEQMLVYEFMANGSLHSLLSARFRSSLGFEKRLQIALDSAKGVLYLHTEADPPIIHRDVKANNILLDSKFTAKVSDFGISRLAPVSDSKGETTAHVSTVVKGTPGYVDPEYFLTHKLTEKSDVYSIGIVFLELLTGMPPISHGRNIVREVNTACQSGKMSSIIDRDMGSYNFECVKKFMQLALKCCQEETKERPTMLEVVRELENLCSMAPQPETNPSNSDASSSTTSVGFAPTSLYYERNMYISSDYAGSNLVSGVFPDIKPR</sequence>
<evidence type="ECO:0000256" key="11">
    <source>
        <dbReference type="ARBA" id="ARBA00022777"/>
    </source>
</evidence>
<accession>A0A2P5FBF1</accession>
<evidence type="ECO:0000256" key="7">
    <source>
        <dbReference type="ARBA" id="ARBA00022692"/>
    </source>
</evidence>
<dbReference type="Pfam" id="PF07714">
    <property type="entry name" value="PK_Tyr_Ser-Thr"/>
    <property type="match status" value="1"/>
</dbReference>
<evidence type="ECO:0000256" key="14">
    <source>
        <dbReference type="ARBA" id="ARBA00023136"/>
    </source>
</evidence>
<feature type="region of interest" description="Disordered" evidence="18">
    <location>
        <begin position="899"/>
        <end position="918"/>
    </location>
</feature>
<evidence type="ECO:0000256" key="8">
    <source>
        <dbReference type="ARBA" id="ARBA00022729"/>
    </source>
</evidence>
<dbReference type="InterPro" id="IPR003591">
    <property type="entry name" value="Leu-rich_rpt_typical-subtyp"/>
</dbReference>
<comment type="caution">
    <text evidence="22">The sequence shown here is derived from an EMBL/GenBank/DDBJ whole genome shotgun (WGS) entry which is preliminary data.</text>
</comment>
<keyword evidence="6" id="KW-0808">Transferase</keyword>
<dbReference type="SUPFAM" id="SSF56112">
    <property type="entry name" value="Protein kinase-like (PK-like)"/>
    <property type="match status" value="1"/>
</dbReference>
<evidence type="ECO:0000256" key="19">
    <source>
        <dbReference type="SAM" id="Phobius"/>
    </source>
</evidence>
<dbReference type="PROSITE" id="PS00108">
    <property type="entry name" value="PROTEIN_KINASE_ST"/>
    <property type="match status" value="1"/>
</dbReference>
<dbReference type="FunFam" id="3.30.200.20:FF:000328">
    <property type="entry name" value="Leucine-rich repeat protein kinase family protein"/>
    <property type="match status" value="1"/>
</dbReference>
<dbReference type="InterPro" id="IPR017441">
    <property type="entry name" value="Protein_kinase_ATP_BS"/>
</dbReference>
<feature type="domain" description="Protein kinase" evidence="21">
    <location>
        <begin position="624"/>
        <end position="896"/>
    </location>
</feature>
<evidence type="ECO:0000256" key="16">
    <source>
        <dbReference type="ARBA" id="ARBA00023180"/>
    </source>
</evidence>
<reference evidence="23" key="1">
    <citation type="submission" date="2016-06" db="EMBL/GenBank/DDBJ databases">
        <title>Parallel loss of symbiosis genes in relatives of nitrogen-fixing non-legume Parasponia.</title>
        <authorList>
            <person name="Van Velzen R."/>
            <person name="Holmer R."/>
            <person name="Bu F."/>
            <person name="Rutten L."/>
            <person name="Van Zeijl A."/>
            <person name="Liu W."/>
            <person name="Santuari L."/>
            <person name="Cao Q."/>
            <person name="Sharma T."/>
            <person name="Shen D."/>
            <person name="Roswanjaya Y."/>
            <person name="Wardhani T."/>
            <person name="Kalhor M.S."/>
            <person name="Jansen J."/>
            <person name="Van den Hoogen J."/>
            <person name="Gungor B."/>
            <person name="Hartog M."/>
            <person name="Hontelez J."/>
            <person name="Verver J."/>
            <person name="Yang W.-C."/>
            <person name="Schijlen E."/>
            <person name="Repin R."/>
            <person name="Schilthuizen M."/>
            <person name="Schranz E."/>
            <person name="Heidstra R."/>
            <person name="Miyata K."/>
            <person name="Fedorova E."/>
            <person name="Kohlen W."/>
            <person name="Bisseling T."/>
            <person name="Smit S."/>
            <person name="Geurts R."/>
        </authorList>
    </citation>
    <scope>NUCLEOTIDE SEQUENCE [LARGE SCALE GENOMIC DNA]</scope>
    <source>
        <strain evidence="23">cv. RG33-2</strain>
    </source>
</reference>
<dbReference type="SMART" id="SM00369">
    <property type="entry name" value="LRR_TYP"/>
    <property type="match status" value="5"/>
</dbReference>
<dbReference type="FunFam" id="3.80.10.10:FF:000129">
    <property type="entry name" value="Leucine-rich repeat receptor-like kinase"/>
    <property type="match status" value="1"/>
</dbReference>
<dbReference type="PANTHER" id="PTHR45974:SF23">
    <property type="entry name" value="PROTEIN KINASE DOMAIN-CONTAINING PROTEIN"/>
    <property type="match status" value="1"/>
</dbReference>
<dbReference type="InterPro" id="IPR013210">
    <property type="entry name" value="LRR_N_plant-typ"/>
</dbReference>
<dbReference type="FunCoup" id="A0A2P5FBF1">
    <property type="interactions" value="62"/>
</dbReference>
<feature type="compositionally biased region" description="Low complexity" evidence="18">
    <location>
        <begin position="905"/>
        <end position="918"/>
    </location>
</feature>
<comment type="similarity">
    <text evidence="2">Belongs to the protein kinase superfamily. Ser/Thr protein kinase family.</text>
</comment>
<protein>
    <recommendedName>
        <fullName evidence="3">non-specific serine/threonine protein kinase</fullName>
        <ecNumber evidence="3">2.7.11.1</ecNumber>
    </recommendedName>
</protein>
<dbReference type="InterPro" id="IPR011009">
    <property type="entry name" value="Kinase-like_dom_sf"/>
</dbReference>
<keyword evidence="15" id="KW-0675">Receptor</keyword>
<gene>
    <name evidence="22" type="ORF">TorRG33x02_089980</name>
</gene>
<keyword evidence="7 19" id="KW-0812">Transmembrane</keyword>
<evidence type="ECO:0000256" key="2">
    <source>
        <dbReference type="ARBA" id="ARBA00008684"/>
    </source>
</evidence>
<dbReference type="STRING" id="63057.A0A2P5FBF1"/>
<proteinExistence type="inferred from homology"/>
<keyword evidence="14 19" id="KW-0472">Membrane</keyword>
<dbReference type="GO" id="GO:0005524">
    <property type="term" value="F:ATP binding"/>
    <property type="evidence" value="ECO:0007669"/>
    <property type="project" value="UniProtKB-UniRule"/>
</dbReference>
<dbReference type="FunFam" id="1.10.510.10:FF:000453">
    <property type="entry name" value="LRR receptor-like serine/threonine-protein kinase HSL2"/>
    <property type="match status" value="1"/>
</dbReference>